<dbReference type="RefSeq" id="WP_146410477.1">
    <property type="nucleotide sequence ID" value="NZ_SJPZ01000001.1"/>
</dbReference>
<dbReference type="Proteomes" id="UP000316476">
    <property type="component" value="Unassembled WGS sequence"/>
</dbReference>
<protein>
    <submittedName>
        <fullName evidence="1">Uncharacterized protein</fullName>
    </submittedName>
</protein>
<dbReference type="AlphaFoldDB" id="A0A5C6FP17"/>
<organism evidence="1 2">
    <name type="scientific">Crateriforma conspicua</name>
    <dbReference type="NCBI Taxonomy" id="2527996"/>
    <lineage>
        <taxon>Bacteria</taxon>
        <taxon>Pseudomonadati</taxon>
        <taxon>Planctomycetota</taxon>
        <taxon>Planctomycetia</taxon>
        <taxon>Planctomycetales</taxon>
        <taxon>Planctomycetaceae</taxon>
        <taxon>Crateriforma</taxon>
    </lineage>
</organism>
<proteinExistence type="predicted"/>
<name>A0A5C6FP17_9PLAN</name>
<comment type="caution">
    <text evidence="1">The sequence shown here is derived from an EMBL/GenBank/DDBJ whole genome shotgun (WGS) entry which is preliminary data.</text>
</comment>
<dbReference type="OrthoDB" id="3954898at2"/>
<reference evidence="1 2" key="1">
    <citation type="submission" date="2019-02" db="EMBL/GenBank/DDBJ databases">
        <title>Deep-cultivation of Planctomycetes and their phenomic and genomic characterization uncovers novel biology.</title>
        <authorList>
            <person name="Wiegand S."/>
            <person name="Jogler M."/>
            <person name="Boedeker C."/>
            <person name="Pinto D."/>
            <person name="Vollmers J."/>
            <person name="Rivas-Marin E."/>
            <person name="Kohn T."/>
            <person name="Peeters S.H."/>
            <person name="Heuer A."/>
            <person name="Rast P."/>
            <person name="Oberbeckmann S."/>
            <person name="Bunk B."/>
            <person name="Jeske O."/>
            <person name="Meyerdierks A."/>
            <person name="Storesund J.E."/>
            <person name="Kallscheuer N."/>
            <person name="Luecker S."/>
            <person name="Lage O.M."/>
            <person name="Pohl T."/>
            <person name="Merkel B.J."/>
            <person name="Hornburger P."/>
            <person name="Mueller R.-W."/>
            <person name="Bruemmer F."/>
            <person name="Labrenz M."/>
            <person name="Spormann A.M."/>
            <person name="Op Den Camp H."/>
            <person name="Overmann J."/>
            <person name="Amann R."/>
            <person name="Jetten M.S.M."/>
            <person name="Mascher T."/>
            <person name="Medema M.H."/>
            <person name="Devos D.P."/>
            <person name="Kaster A.-K."/>
            <person name="Ovreas L."/>
            <person name="Rohde M."/>
            <person name="Galperin M.Y."/>
            <person name="Jogler C."/>
        </authorList>
    </citation>
    <scope>NUCLEOTIDE SEQUENCE [LARGE SCALE GENOMIC DNA]</scope>
    <source>
        <strain evidence="1 2">V7</strain>
    </source>
</reference>
<sequence length="61" mass="6718">MTEGTKGNHSGTPERQAGEILRLPRFLYCIPQSIVPVHTALIDTAQRRRWWSGGGACKNPG</sequence>
<gene>
    <name evidence="1" type="ORF">V7x_04160</name>
</gene>
<dbReference type="EMBL" id="SJPZ01000001">
    <property type="protein sequence ID" value="TWU64872.1"/>
    <property type="molecule type" value="Genomic_DNA"/>
</dbReference>
<accession>A0A5C6FP17</accession>
<evidence type="ECO:0000313" key="1">
    <source>
        <dbReference type="EMBL" id="TWU64872.1"/>
    </source>
</evidence>
<evidence type="ECO:0000313" key="2">
    <source>
        <dbReference type="Proteomes" id="UP000316476"/>
    </source>
</evidence>